<proteinExistence type="predicted"/>
<dbReference type="SUPFAM" id="SSF52540">
    <property type="entry name" value="P-loop containing nucleoside triphosphate hydrolases"/>
    <property type="match status" value="1"/>
</dbReference>
<dbReference type="InterPro" id="IPR038005">
    <property type="entry name" value="RX-like_CC"/>
</dbReference>
<evidence type="ECO:0000256" key="4">
    <source>
        <dbReference type="ARBA" id="ARBA00022840"/>
    </source>
</evidence>
<evidence type="ECO:0000259" key="6">
    <source>
        <dbReference type="Pfam" id="PF00931"/>
    </source>
</evidence>
<feature type="domain" description="NB-ARC" evidence="6">
    <location>
        <begin position="37"/>
        <end position="150"/>
    </location>
</feature>
<evidence type="ECO:0000256" key="5">
    <source>
        <dbReference type="SAM" id="Phobius"/>
    </source>
</evidence>
<keyword evidence="2" id="KW-0547">Nucleotide-binding</keyword>
<dbReference type="EMBL" id="JAVXUO010000671">
    <property type="protein sequence ID" value="KAK2990088.1"/>
    <property type="molecule type" value="Genomic_DNA"/>
</dbReference>
<dbReference type="Gene3D" id="1.20.5.4130">
    <property type="match status" value="1"/>
</dbReference>
<keyword evidence="3" id="KW-0611">Plant defense</keyword>
<gene>
    <name evidence="7" type="ORF">RJ640_017759</name>
</gene>
<dbReference type="AlphaFoldDB" id="A0AA88UQY6"/>
<keyword evidence="5" id="KW-0472">Membrane</keyword>
<evidence type="ECO:0000313" key="8">
    <source>
        <dbReference type="Proteomes" id="UP001187471"/>
    </source>
</evidence>
<reference evidence="7" key="1">
    <citation type="submission" date="2022-12" db="EMBL/GenBank/DDBJ databases">
        <title>Draft genome assemblies for two species of Escallonia (Escalloniales).</title>
        <authorList>
            <person name="Chanderbali A."/>
            <person name="Dervinis C."/>
            <person name="Anghel I."/>
            <person name="Soltis D."/>
            <person name="Soltis P."/>
            <person name="Zapata F."/>
        </authorList>
    </citation>
    <scope>NUCLEOTIDE SEQUENCE</scope>
    <source>
        <strain evidence="7">UCBG92.1500</strain>
        <tissue evidence="7">Leaf</tissue>
    </source>
</reference>
<protein>
    <recommendedName>
        <fullName evidence="6">NB-ARC domain-containing protein</fullName>
    </recommendedName>
</protein>
<keyword evidence="1" id="KW-0677">Repeat</keyword>
<evidence type="ECO:0000256" key="1">
    <source>
        <dbReference type="ARBA" id="ARBA00022737"/>
    </source>
</evidence>
<keyword evidence="4" id="KW-0067">ATP-binding</keyword>
<keyword evidence="5" id="KW-0812">Transmembrane</keyword>
<dbReference type="Pfam" id="PF00931">
    <property type="entry name" value="NB-ARC"/>
    <property type="match status" value="1"/>
</dbReference>
<dbReference type="PANTHER" id="PTHR19338">
    <property type="entry name" value="TRANSLOCASE OF INNER MITOCHONDRIAL MEMBRANE 13 HOMOLOG"/>
    <property type="match status" value="1"/>
</dbReference>
<accession>A0AA88UQY6</accession>
<evidence type="ECO:0000256" key="3">
    <source>
        <dbReference type="ARBA" id="ARBA00022821"/>
    </source>
</evidence>
<dbReference type="GO" id="GO:0043531">
    <property type="term" value="F:ADP binding"/>
    <property type="evidence" value="ECO:0007669"/>
    <property type="project" value="InterPro"/>
</dbReference>
<sequence length="151" mass="17430">MRAFLSVADTKEESDPRLQVWIKQVRNVAYDIEDILDEFILRLANNHRNGFFGFLLVSVAGLGGLGTAALVEKVYEETKVKRRFRSHVWITVSQSFKIEELLKQASQLLFDEVKQPVPQVVETMASDSLKELIKEFLQQSRYLLVLDDLWS</sequence>
<feature type="transmembrane region" description="Helical" evidence="5">
    <location>
        <begin position="51"/>
        <end position="75"/>
    </location>
</feature>
<dbReference type="GO" id="GO:0006952">
    <property type="term" value="P:defense response"/>
    <property type="evidence" value="ECO:0007669"/>
    <property type="project" value="UniProtKB-KW"/>
</dbReference>
<dbReference type="InterPro" id="IPR027417">
    <property type="entry name" value="P-loop_NTPase"/>
</dbReference>
<evidence type="ECO:0000313" key="7">
    <source>
        <dbReference type="EMBL" id="KAK2990088.1"/>
    </source>
</evidence>
<keyword evidence="5" id="KW-1133">Transmembrane helix</keyword>
<evidence type="ECO:0000256" key="2">
    <source>
        <dbReference type="ARBA" id="ARBA00022741"/>
    </source>
</evidence>
<dbReference type="GO" id="GO:0005524">
    <property type="term" value="F:ATP binding"/>
    <property type="evidence" value="ECO:0007669"/>
    <property type="project" value="UniProtKB-KW"/>
</dbReference>
<comment type="caution">
    <text evidence="7">The sequence shown here is derived from an EMBL/GenBank/DDBJ whole genome shotgun (WGS) entry which is preliminary data.</text>
</comment>
<dbReference type="Proteomes" id="UP001187471">
    <property type="component" value="Unassembled WGS sequence"/>
</dbReference>
<dbReference type="PRINTS" id="PR00364">
    <property type="entry name" value="DISEASERSIST"/>
</dbReference>
<name>A0AA88UQY6_9ASTE</name>
<dbReference type="Gene3D" id="3.40.50.300">
    <property type="entry name" value="P-loop containing nucleotide triphosphate hydrolases"/>
    <property type="match status" value="1"/>
</dbReference>
<keyword evidence="8" id="KW-1185">Reference proteome</keyword>
<dbReference type="PANTHER" id="PTHR19338:SF32">
    <property type="entry name" value="OS06G0287500 PROTEIN"/>
    <property type="match status" value="1"/>
</dbReference>
<dbReference type="CDD" id="cd14798">
    <property type="entry name" value="RX-CC_like"/>
    <property type="match status" value="1"/>
</dbReference>
<organism evidence="7 8">
    <name type="scientific">Escallonia rubra</name>
    <dbReference type="NCBI Taxonomy" id="112253"/>
    <lineage>
        <taxon>Eukaryota</taxon>
        <taxon>Viridiplantae</taxon>
        <taxon>Streptophyta</taxon>
        <taxon>Embryophyta</taxon>
        <taxon>Tracheophyta</taxon>
        <taxon>Spermatophyta</taxon>
        <taxon>Magnoliopsida</taxon>
        <taxon>eudicotyledons</taxon>
        <taxon>Gunneridae</taxon>
        <taxon>Pentapetalae</taxon>
        <taxon>asterids</taxon>
        <taxon>campanulids</taxon>
        <taxon>Escalloniales</taxon>
        <taxon>Escalloniaceae</taxon>
        <taxon>Escallonia</taxon>
    </lineage>
</organism>
<dbReference type="InterPro" id="IPR002182">
    <property type="entry name" value="NB-ARC"/>
</dbReference>